<organism evidence="2 3">
    <name type="scientific">Oleomonas cavernae</name>
    <dbReference type="NCBI Taxonomy" id="2320859"/>
    <lineage>
        <taxon>Bacteria</taxon>
        <taxon>Pseudomonadati</taxon>
        <taxon>Pseudomonadota</taxon>
        <taxon>Alphaproteobacteria</taxon>
        <taxon>Acetobacterales</taxon>
        <taxon>Acetobacteraceae</taxon>
        <taxon>Oleomonas</taxon>
    </lineage>
</organism>
<feature type="domain" description="UspA" evidence="1">
    <location>
        <begin position="16"/>
        <end position="125"/>
    </location>
</feature>
<dbReference type="CDD" id="cd00293">
    <property type="entry name" value="USP-like"/>
    <property type="match status" value="1"/>
</dbReference>
<name>A0A418WHX0_9PROT</name>
<dbReference type="EMBL" id="QYUK01000011">
    <property type="protein sequence ID" value="RJF89542.1"/>
    <property type="molecule type" value="Genomic_DNA"/>
</dbReference>
<dbReference type="AlphaFoldDB" id="A0A418WHX0"/>
<dbReference type="SUPFAM" id="SSF52402">
    <property type="entry name" value="Adenine nucleotide alpha hydrolases-like"/>
    <property type="match status" value="1"/>
</dbReference>
<protein>
    <submittedName>
        <fullName evidence="2">Universal stress protein</fullName>
    </submittedName>
</protein>
<evidence type="ECO:0000259" key="1">
    <source>
        <dbReference type="Pfam" id="PF00582"/>
    </source>
</evidence>
<dbReference type="InterPro" id="IPR006016">
    <property type="entry name" value="UspA"/>
</dbReference>
<keyword evidence="3" id="KW-1185">Reference proteome</keyword>
<dbReference type="OrthoDB" id="9813682at2"/>
<comment type="caution">
    <text evidence="2">The sequence shown here is derived from an EMBL/GenBank/DDBJ whole genome shotgun (WGS) entry which is preliminary data.</text>
</comment>
<sequence>MSETTPAVPPGADSVRKFLVVVDDTPECRLALRYAARRALKTKGMVALLFVIEPPSDMPQWLGVAQIMRDEARDEAEAVLHDLAEDVQRVAGMIPELIIREGVRREQLLKLIEEDPTIRILVLGAGTGSEGPGPLVSALAGQMSGTFRVPITIVPGKLSPAEVDDLA</sequence>
<dbReference type="Proteomes" id="UP000284605">
    <property type="component" value="Unassembled WGS sequence"/>
</dbReference>
<proteinExistence type="predicted"/>
<dbReference type="Pfam" id="PF00582">
    <property type="entry name" value="Usp"/>
    <property type="match status" value="1"/>
</dbReference>
<dbReference type="Gene3D" id="3.40.50.12370">
    <property type="match status" value="1"/>
</dbReference>
<accession>A0A418WHX0</accession>
<gene>
    <name evidence="2" type="ORF">D3874_23365</name>
</gene>
<evidence type="ECO:0000313" key="2">
    <source>
        <dbReference type="EMBL" id="RJF89542.1"/>
    </source>
</evidence>
<evidence type="ECO:0000313" key="3">
    <source>
        <dbReference type="Proteomes" id="UP000284605"/>
    </source>
</evidence>
<dbReference type="RefSeq" id="WP_119781541.1">
    <property type="nucleotide sequence ID" value="NZ_QYUK01000011.1"/>
</dbReference>
<reference evidence="2 3" key="1">
    <citation type="submission" date="2018-09" db="EMBL/GenBank/DDBJ databases">
        <authorList>
            <person name="Zhu H."/>
        </authorList>
    </citation>
    <scope>NUCLEOTIDE SEQUENCE [LARGE SCALE GENOMIC DNA]</scope>
    <source>
        <strain evidence="2 3">K1W22B-8</strain>
    </source>
</reference>